<dbReference type="PANTHER" id="PTHR38441">
    <property type="entry name" value="INTEGRAL MEMBRANE PROTEIN-RELATED"/>
    <property type="match status" value="1"/>
</dbReference>
<protein>
    <submittedName>
        <fullName evidence="3">Uncharacterized membrane protein (DUF485 family)</fullName>
    </submittedName>
</protein>
<keyword evidence="2" id="KW-0812">Transmembrane</keyword>
<evidence type="ECO:0000256" key="1">
    <source>
        <dbReference type="SAM" id="MobiDB-lite"/>
    </source>
</evidence>
<feature type="region of interest" description="Disordered" evidence="1">
    <location>
        <begin position="1"/>
        <end position="40"/>
    </location>
</feature>
<keyword evidence="2" id="KW-1133">Transmembrane helix</keyword>
<keyword evidence="4" id="KW-1185">Reference proteome</keyword>
<organism evidence="3 4">
    <name type="scientific">Tamaricihabitans halophyticus</name>
    <dbReference type="NCBI Taxonomy" id="1262583"/>
    <lineage>
        <taxon>Bacteria</taxon>
        <taxon>Bacillati</taxon>
        <taxon>Actinomycetota</taxon>
        <taxon>Actinomycetes</taxon>
        <taxon>Pseudonocardiales</taxon>
        <taxon>Pseudonocardiaceae</taxon>
        <taxon>Tamaricihabitans</taxon>
    </lineage>
</organism>
<keyword evidence="2" id="KW-0472">Membrane</keyword>
<evidence type="ECO:0000313" key="4">
    <source>
        <dbReference type="Proteomes" id="UP000294911"/>
    </source>
</evidence>
<feature type="transmembrane region" description="Helical" evidence="2">
    <location>
        <begin position="62"/>
        <end position="84"/>
    </location>
</feature>
<dbReference type="Pfam" id="PF04341">
    <property type="entry name" value="DUF485"/>
    <property type="match status" value="1"/>
</dbReference>
<dbReference type="AlphaFoldDB" id="A0A4V2SSR9"/>
<dbReference type="EMBL" id="SLXQ01000011">
    <property type="protein sequence ID" value="TCP47916.1"/>
    <property type="molecule type" value="Genomic_DNA"/>
</dbReference>
<reference evidence="3 4" key="1">
    <citation type="submission" date="2019-03" db="EMBL/GenBank/DDBJ databases">
        <title>Genomic Encyclopedia of Type Strains, Phase IV (KMG-IV): sequencing the most valuable type-strain genomes for metagenomic binning, comparative biology and taxonomic classification.</title>
        <authorList>
            <person name="Goeker M."/>
        </authorList>
    </citation>
    <scope>NUCLEOTIDE SEQUENCE [LARGE SCALE GENOMIC DNA]</scope>
    <source>
        <strain evidence="3 4">DSM 45765</strain>
    </source>
</reference>
<gene>
    <name evidence="3" type="ORF">EV191_111121</name>
</gene>
<evidence type="ECO:0000256" key="2">
    <source>
        <dbReference type="SAM" id="Phobius"/>
    </source>
</evidence>
<dbReference type="OrthoDB" id="3543412at2"/>
<name>A0A4V2SSR9_9PSEU</name>
<evidence type="ECO:0000313" key="3">
    <source>
        <dbReference type="EMBL" id="TCP47916.1"/>
    </source>
</evidence>
<dbReference type="Proteomes" id="UP000294911">
    <property type="component" value="Unassembled WGS sequence"/>
</dbReference>
<sequence length="141" mass="16093">MPNLPESARPRAGAAGKPDRAPTLFDQQRGIPQPRDADNRPDFLQIQQSSEFRELRGRLRRFVFPLTLAFFAWYLTYVLLAAYAHDFMSIKILGEINIGIVLGILQFFSTIAITTWYVRFAKKRLDPQVELIRKQAGAGPE</sequence>
<accession>A0A4V2SSR9</accession>
<feature type="transmembrane region" description="Helical" evidence="2">
    <location>
        <begin position="96"/>
        <end position="118"/>
    </location>
</feature>
<dbReference type="InterPro" id="IPR007436">
    <property type="entry name" value="DUF485"/>
</dbReference>
<proteinExistence type="predicted"/>
<comment type="caution">
    <text evidence="3">The sequence shown here is derived from an EMBL/GenBank/DDBJ whole genome shotgun (WGS) entry which is preliminary data.</text>
</comment>
<dbReference type="PANTHER" id="PTHR38441:SF1">
    <property type="entry name" value="MEMBRANE PROTEIN"/>
    <property type="match status" value="1"/>
</dbReference>